<dbReference type="PANTHER" id="PTHR10426">
    <property type="entry name" value="STRICTOSIDINE SYNTHASE-RELATED"/>
    <property type="match status" value="1"/>
</dbReference>
<keyword evidence="1" id="KW-1133">Transmembrane helix</keyword>
<dbReference type="EMBL" id="JBEAFC010000008">
    <property type="protein sequence ID" value="KAL1544552.1"/>
    <property type="molecule type" value="Genomic_DNA"/>
</dbReference>
<dbReference type="Gene3D" id="2.120.10.30">
    <property type="entry name" value="TolB, C-terminal domain"/>
    <property type="match status" value="1"/>
</dbReference>
<proteinExistence type="predicted"/>
<keyword evidence="1" id="KW-0472">Membrane</keyword>
<sequence length="310" mass="34982">MHICCYSPKSSAFAAVTPAGAFASFFILLAVYCAVDPFQHSAISEFPDFQSIRIEASPWSALPVETDRENLLQKSEIRILNQVQGPESMAFTRRATARTPASLMAGLYSGLGRSGTTLPTLRLIGHQSYAIGSHQERLLSSTKYRRWNFLQLIFSSEDSGRVLKIIRSLCSVSVRWRLIKYWLKGEKAGTWEPFAVLPGFPDNVRTNEKGEFWVAIHYRRSIYAHILGLYPKLRHAWLKLPISAKLHYLMQIGGRMHAAVVKYSEDGKLVQILDDRQGKVVRAVSEVEEREGKLWMGSVLMSSVAVYDVE</sequence>
<dbReference type="SUPFAM" id="SSF63829">
    <property type="entry name" value="Calcium-dependent phosphotriesterase"/>
    <property type="match status" value="1"/>
</dbReference>
<gene>
    <name evidence="2" type="ORF">AAHA92_21386</name>
</gene>
<dbReference type="Proteomes" id="UP001567538">
    <property type="component" value="Unassembled WGS sequence"/>
</dbReference>
<protein>
    <submittedName>
        <fullName evidence="2">Protein STRICTOSIDINE SYNTHASE-LIKE 3</fullName>
    </submittedName>
</protein>
<dbReference type="InterPro" id="IPR011042">
    <property type="entry name" value="6-blade_b-propeller_TolB-like"/>
</dbReference>
<accession>A0ABD1GKA5</accession>
<dbReference type="PANTHER" id="PTHR10426:SF106">
    <property type="entry name" value="PROTEIN STRICTOSIDINE SYNTHASE-LIKE 3"/>
    <property type="match status" value="1"/>
</dbReference>
<evidence type="ECO:0000313" key="3">
    <source>
        <dbReference type="Proteomes" id="UP001567538"/>
    </source>
</evidence>
<dbReference type="AlphaFoldDB" id="A0ABD1GKA5"/>
<organism evidence="2 3">
    <name type="scientific">Salvia divinorum</name>
    <name type="common">Maria pastora</name>
    <name type="synonym">Diviner's sage</name>
    <dbReference type="NCBI Taxonomy" id="28513"/>
    <lineage>
        <taxon>Eukaryota</taxon>
        <taxon>Viridiplantae</taxon>
        <taxon>Streptophyta</taxon>
        <taxon>Embryophyta</taxon>
        <taxon>Tracheophyta</taxon>
        <taxon>Spermatophyta</taxon>
        <taxon>Magnoliopsida</taxon>
        <taxon>eudicotyledons</taxon>
        <taxon>Gunneridae</taxon>
        <taxon>Pentapetalae</taxon>
        <taxon>asterids</taxon>
        <taxon>lamiids</taxon>
        <taxon>Lamiales</taxon>
        <taxon>Lamiaceae</taxon>
        <taxon>Nepetoideae</taxon>
        <taxon>Mentheae</taxon>
        <taxon>Salviinae</taxon>
        <taxon>Salvia</taxon>
        <taxon>Salvia subgen. Calosphace</taxon>
    </lineage>
</organism>
<evidence type="ECO:0000313" key="2">
    <source>
        <dbReference type="EMBL" id="KAL1544552.1"/>
    </source>
</evidence>
<reference evidence="2 3" key="1">
    <citation type="submission" date="2024-06" db="EMBL/GenBank/DDBJ databases">
        <title>A chromosome level genome sequence of Diviner's sage (Salvia divinorum).</title>
        <authorList>
            <person name="Ford S.A."/>
            <person name="Ro D.-K."/>
            <person name="Ness R.W."/>
            <person name="Phillips M.A."/>
        </authorList>
    </citation>
    <scope>NUCLEOTIDE SEQUENCE [LARGE SCALE GENOMIC DNA]</scope>
    <source>
        <strain evidence="2">SAF-2024a</strain>
        <tissue evidence="2">Leaf</tissue>
    </source>
</reference>
<feature type="transmembrane region" description="Helical" evidence="1">
    <location>
        <begin position="12"/>
        <end position="32"/>
    </location>
</feature>
<comment type="caution">
    <text evidence="2">The sequence shown here is derived from an EMBL/GenBank/DDBJ whole genome shotgun (WGS) entry which is preliminary data.</text>
</comment>
<keyword evidence="3" id="KW-1185">Reference proteome</keyword>
<evidence type="ECO:0000256" key="1">
    <source>
        <dbReference type="SAM" id="Phobius"/>
    </source>
</evidence>
<keyword evidence="1" id="KW-0812">Transmembrane</keyword>
<name>A0ABD1GKA5_SALDI</name>